<reference evidence="1 2" key="1">
    <citation type="journal article" date="2012" name="J. Bacteriol.">
        <title>Complete Genome Sequence of Desulfurococcus fermentans, a Hyperthermophilic Cellulolytic Crenarchaeon Isolated from a Freshwater Hot Spring in Kamchatka, Russia.</title>
        <authorList>
            <person name="Susanti D."/>
            <person name="Johnson E.F."/>
            <person name="Rodriguez J.R."/>
            <person name="Anderson I."/>
            <person name="Perevalova A.A."/>
            <person name="Kyrpides N."/>
            <person name="Lucas S."/>
            <person name="Han J."/>
            <person name="Lapidus A."/>
            <person name="Cheng J.F."/>
            <person name="Goodwin L."/>
            <person name="Pitluck S."/>
            <person name="Mavrommatis K."/>
            <person name="Peters L."/>
            <person name="Land M.L."/>
            <person name="Hauser L."/>
            <person name="Gopalan V."/>
            <person name="Chan P.P."/>
            <person name="Lowe T.M."/>
            <person name="Atomi H."/>
            <person name="Bonch-Osmolovskaya E.A."/>
            <person name="Woyke T."/>
            <person name="Mukhopadhyay B."/>
        </authorList>
    </citation>
    <scope>NUCLEOTIDE SEQUENCE [LARGE SCALE GENOMIC DNA]</scope>
    <source>
        <strain evidence="1 2">DSM 16532</strain>
    </source>
</reference>
<organism evidence="1 2">
    <name type="scientific">Desulfurococcus amylolyticus DSM 16532</name>
    <dbReference type="NCBI Taxonomy" id="768672"/>
    <lineage>
        <taxon>Archaea</taxon>
        <taxon>Thermoproteota</taxon>
        <taxon>Thermoprotei</taxon>
        <taxon>Desulfurococcales</taxon>
        <taxon>Desulfurococcaceae</taxon>
        <taxon>Desulfurococcus</taxon>
    </lineage>
</organism>
<proteinExistence type="predicted"/>
<keyword evidence="2" id="KW-1185">Reference proteome</keyword>
<dbReference type="EMBL" id="CP003321">
    <property type="protein sequence ID" value="AFL66068.1"/>
    <property type="molecule type" value="Genomic_DNA"/>
</dbReference>
<evidence type="ECO:0000313" key="1">
    <source>
        <dbReference type="EMBL" id="AFL66068.1"/>
    </source>
</evidence>
<sequence length="31" mass="3576">MFHGKFVIGVIYLQARARTYILMFKSIVSVS</sequence>
<name>I3XQ44_DESAM</name>
<accession>I3XQ44</accession>
<dbReference type="KEGG" id="dfd:Desfe_0157"/>
<gene>
    <name evidence="1" type="ORF">Desfe_0157</name>
</gene>
<dbReference type="HOGENOM" id="CLU_3394437_0_0_2"/>
<dbReference type="AlphaFoldDB" id="I3XQ44"/>
<protein>
    <submittedName>
        <fullName evidence="1">Uncharacterized protein</fullName>
    </submittedName>
</protein>
<dbReference type="Proteomes" id="UP000006175">
    <property type="component" value="Chromosome"/>
</dbReference>
<evidence type="ECO:0000313" key="2">
    <source>
        <dbReference type="Proteomes" id="UP000006175"/>
    </source>
</evidence>